<dbReference type="RefSeq" id="XP_009653233.1">
    <property type="nucleotide sequence ID" value="XM_009654938.1"/>
</dbReference>
<accession>G2X4X0</accession>
<evidence type="ECO:0000313" key="1">
    <source>
        <dbReference type="EMBL" id="EGY23764.1"/>
    </source>
</evidence>
<sequence length="40" mass="4333">MDSGQNESRTVSTLYLSERFAGLLAEGRTVQLFGETSSPP</sequence>
<gene>
    <name evidence="1" type="ORF">VDAG_05202</name>
</gene>
<proteinExistence type="predicted"/>
<dbReference type="EMBL" id="DS572703">
    <property type="protein sequence ID" value="EGY23764.1"/>
    <property type="molecule type" value="Genomic_DNA"/>
</dbReference>
<dbReference type="InParanoid" id="G2X4X0"/>
<organism evidence="1 2">
    <name type="scientific">Verticillium dahliae (strain VdLs.17 / ATCC MYA-4575 / FGSC 10137)</name>
    <name type="common">Verticillium wilt</name>
    <dbReference type="NCBI Taxonomy" id="498257"/>
    <lineage>
        <taxon>Eukaryota</taxon>
        <taxon>Fungi</taxon>
        <taxon>Dikarya</taxon>
        <taxon>Ascomycota</taxon>
        <taxon>Pezizomycotina</taxon>
        <taxon>Sordariomycetes</taxon>
        <taxon>Hypocreomycetidae</taxon>
        <taxon>Glomerellales</taxon>
        <taxon>Plectosphaerellaceae</taxon>
        <taxon>Verticillium</taxon>
    </lineage>
</organism>
<dbReference type="Proteomes" id="UP000001611">
    <property type="component" value="Chromosome 4"/>
</dbReference>
<dbReference type="KEGG" id="vda:VDAG_05202"/>
<dbReference type="HOGENOM" id="CLU_3299704_0_0_1"/>
<keyword evidence="2" id="KW-1185">Reference proteome</keyword>
<name>G2X4X0_VERDV</name>
<dbReference type="AlphaFoldDB" id="G2X4X0"/>
<evidence type="ECO:0000313" key="2">
    <source>
        <dbReference type="Proteomes" id="UP000001611"/>
    </source>
</evidence>
<dbReference type="GeneID" id="20706665"/>
<protein>
    <submittedName>
        <fullName evidence="1">Uncharacterized protein</fullName>
    </submittedName>
</protein>
<reference evidence="1 2" key="1">
    <citation type="submission" date="2008-03" db="EMBL/GenBank/DDBJ databases">
        <title>The Genome Sequence of Verticillium dahliae VdLs.17.</title>
        <authorList>
            <consortium name="The Broad Institute Genome Sequencing Platform"/>
            <person name="Ma L.-J.J."/>
            <person name="Klosterman S.J."/>
            <person name="Subbarao K."/>
            <person name="Dobinson K."/>
            <person name="Veronese P."/>
            <person name="Kang S."/>
            <person name="Gold S.E."/>
            <person name="Young S."/>
            <person name="Jaffe D."/>
            <person name="Gnerre S."/>
            <person name="Berlin A."/>
            <person name="Heiman D."/>
            <person name="Hepburn T."/>
            <person name="Sykes S."/>
            <person name="Alvarado L."/>
            <person name="Kodira C.D."/>
            <person name="Lander E."/>
            <person name="Galagan J."/>
            <person name="Nusbaum C."/>
            <person name="Birren B."/>
        </authorList>
    </citation>
    <scope>NUCLEOTIDE SEQUENCE [LARGE SCALE GENOMIC DNA]</scope>
    <source>
        <strain evidence="2">VdLs.17 / ATCC MYA-4575 / FGSC 10137</strain>
    </source>
</reference>